<organism evidence="1">
    <name type="scientific">Arundo donax</name>
    <name type="common">Giant reed</name>
    <name type="synonym">Donax arundinaceus</name>
    <dbReference type="NCBI Taxonomy" id="35708"/>
    <lineage>
        <taxon>Eukaryota</taxon>
        <taxon>Viridiplantae</taxon>
        <taxon>Streptophyta</taxon>
        <taxon>Embryophyta</taxon>
        <taxon>Tracheophyta</taxon>
        <taxon>Spermatophyta</taxon>
        <taxon>Magnoliopsida</taxon>
        <taxon>Liliopsida</taxon>
        <taxon>Poales</taxon>
        <taxon>Poaceae</taxon>
        <taxon>PACMAD clade</taxon>
        <taxon>Arundinoideae</taxon>
        <taxon>Arundineae</taxon>
        <taxon>Arundo</taxon>
    </lineage>
</organism>
<reference evidence="1" key="2">
    <citation type="journal article" date="2015" name="Data Brief">
        <title>Shoot transcriptome of the giant reed, Arundo donax.</title>
        <authorList>
            <person name="Barrero R.A."/>
            <person name="Guerrero F.D."/>
            <person name="Moolhuijzen P."/>
            <person name="Goolsby J.A."/>
            <person name="Tidwell J."/>
            <person name="Bellgard S.E."/>
            <person name="Bellgard M.I."/>
        </authorList>
    </citation>
    <scope>NUCLEOTIDE SEQUENCE</scope>
    <source>
        <tissue evidence="1">Shoot tissue taken approximately 20 cm above the soil surface</tissue>
    </source>
</reference>
<sequence>MVTVDHTLLGST</sequence>
<proteinExistence type="predicted"/>
<accession>A0A0A9FPN8</accession>
<reference evidence="1" key="1">
    <citation type="submission" date="2014-09" db="EMBL/GenBank/DDBJ databases">
        <authorList>
            <person name="Magalhaes I.L.F."/>
            <person name="Oliveira U."/>
            <person name="Santos F.R."/>
            <person name="Vidigal T.H.D.A."/>
            <person name="Brescovit A.D."/>
            <person name="Santos A.J."/>
        </authorList>
    </citation>
    <scope>NUCLEOTIDE SEQUENCE</scope>
    <source>
        <tissue evidence="1">Shoot tissue taken approximately 20 cm above the soil surface</tissue>
    </source>
</reference>
<dbReference type="EMBL" id="GBRH01184672">
    <property type="protein sequence ID" value="JAE13224.1"/>
    <property type="molecule type" value="Transcribed_RNA"/>
</dbReference>
<protein>
    <submittedName>
        <fullName evidence="1">Uncharacterized protein</fullName>
    </submittedName>
</protein>
<name>A0A0A9FPN8_ARUDO</name>
<evidence type="ECO:0000313" key="1">
    <source>
        <dbReference type="EMBL" id="JAE13224.1"/>
    </source>
</evidence>